<dbReference type="Gene3D" id="1.10.3020.10">
    <property type="entry name" value="alpha-amino acid ester hydrolase ( Helical cap domain)"/>
    <property type="match status" value="1"/>
</dbReference>
<dbReference type="OMA" id="LMTIGWW"/>
<dbReference type="RefSeq" id="XP_003040357.1">
    <property type="nucleotide sequence ID" value="XM_003040311.1"/>
</dbReference>
<dbReference type="STRING" id="660122.C7ZMX5"/>
<dbReference type="SMART" id="SM00939">
    <property type="entry name" value="PepX_C"/>
    <property type="match status" value="1"/>
</dbReference>
<dbReference type="InterPro" id="IPR029058">
    <property type="entry name" value="AB_hydrolase_fold"/>
</dbReference>
<dbReference type="InterPro" id="IPR000383">
    <property type="entry name" value="Xaa-Pro-like_dom"/>
</dbReference>
<evidence type="ECO:0000256" key="1">
    <source>
        <dbReference type="ARBA" id="ARBA00022801"/>
    </source>
</evidence>
<dbReference type="GO" id="GO:0008239">
    <property type="term" value="F:dipeptidyl-peptidase activity"/>
    <property type="evidence" value="ECO:0007669"/>
    <property type="project" value="InterPro"/>
</dbReference>
<dbReference type="VEuPathDB" id="FungiDB:NECHADRAFT_77168"/>
<evidence type="ECO:0000259" key="2">
    <source>
        <dbReference type="SMART" id="SM00939"/>
    </source>
</evidence>
<dbReference type="KEGG" id="nhe:NECHADRAFT_77168"/>
<sequence length="566" mass="64182">MSFTILQTMTTQGPTQATREHMIKTRDGFHLATDIYIPTGHEPDTKYSAILSRTCYDKSSDYTGLKFEAESFNARGYVFVAQDVRGKFRSTGTTVPYEHDVDDAYDTVDWIIAQPWSNAKVGLVGASYYGFTVWAGVACGHPAVKAAIPQVTGVDMAQSHVAPRVNFEIPFHGALSDILQIWTNNKGYLAEIDYQKPAAEIIADAEKTIGISKAAQKFLKHTQHMAWYNPYGDRHPYHTTSIPILHWQGWYDPGLCPLGMRDWRYFQRQPSMTGLHYLRVASEDHSTFRLEDVGKGRDFHSYFNKDVVRRKQAFDHQEMADFFDEHLNGIEPAKPRARARWHVGHLGWQETHHFPPKTEAKVFHLTQGSEKGIHRLDEQGTKDSSVLTWTHDPENPVPSTHDIESIWFLLLSYPDERDQAGRPDVLVFRTEVLPSDLVLVGQPVLSVQLTYPAQSTHLFLKLQDVYPDGTTRPISWSSVVLRKTQREQIKITLDDNAYRFKKGHRIQLHMAASNFPYAVPHPGTDENPWTATRKVKAEHLLLVGGNKGAILELPTIDISTLSVSEP</sequence>
<dbReference type="EMBL" id="GG698959">
    <property type="protein sequence ID" value="EEU34644.1"/>
    <property type="molecule type" value="Genomic_DNA"/>
</dbReference>
<dbReference type="HOGENOM" id="CLU_015590_5_1_1"/>
<proteinExistence type="predicted"/>
<name>C7ZMX5_FUSV7</name>
<reference evidence="3 4" key="1">
    <citation type="journal article" date="2009" name="PLoS Genet.">
        <title>The genome of Nectria haematococca: contribution of supernumerary chromosomes to gene expansion.</title>
        <authorList>
            <person name="Coleman J.J."/>
            <person name="Rounsley S.D."/>
            <person name="Rodriguez-Carres M."/>
            <person name="Kuo A."/>
            <person name="Wasmann C.C."/>
            <person name="Grimwood J."/>
            <person name="Schmutz J."/>
            <person name="Taga M."/>
            <person name="White G.J."/>
            <person name="Zhou S."/>
            <person name="Schwartz D.C."/>
            <person name="Freitag M."/>
            <person name="Ma L.J."/>
            <person name="Danchin E.G."/>
            <person name="Henrissat B."/>
            <person name="Coutinho P.M."/>
            <person name="Nelson D.R."/>
            <person name="Straney D."/>
            <person name="Napoli C.A."/>
            <person name="Barker B.M."/>
            <person name="Gribskov M."/>
            <person name="Rep M."/>
            <person name="Kroken S."/>
            <person name="Molnar I."/>
            <person name="Rensing C."/>
            <person name="Kennell J.C."/>
            <person name="Zamora J."/>
            <person name="Farman M.L."/>
            <person name="Selker E.U."/>
            <person name="Salamov A."/>
            <person name="Shapiro H."/>
            <person name="Pangilinan J."/>
            <person name="Lindquist E."/>
            <person name="Lamers C."/>
            <person name="Grigoriev I.V."/>
            <person name="Geiser D.M."/>
            <person name="Covert S.F."/>
            <person name="Temporini E."/>
            <person name="Vanetten H.D."/>
        </authorList>
    </citation>
    <scope>NUCLEOTIDE SEQUENCE [LARGE SCALE GENOMIC DNA]</scope>
    <source>
        <strain evidence="4">ATCC MYA-4622 / CBS 123669 / FGSC 9596 / NRRL 45880 / 77-13-4</strain>
    </source>
</reference>
<dbReference type="Gene3D" id="3.40.50.1820">
    <property type="entry name" value="alpha/beta hydrolase"/>
    <property type="match status" value="1"/>
</dbReference>
<dbReference type="InParanoid" id="C7ZMX5"/>
<keyword evidence="1" id="KW-0378">Hydrolase</keyword>
<dbReference type="AlphaFoldDB" id="C7ZMX5"/>
<dbReference type="SUPFAM" id="SSF53474">
    <property type="entry name" value="alpha/beta-Hydrolases"/>
    <property type="match status" value="1"/>
</dbReference>
<dbReference type="Pfam" id="PF08530">
    <property type="entry name" value="PepX_C"/>
    <property type="match status" value="1"/>
</dbReference>
<dbReference type="InterPro" id="IPR008979">
    <property type="entry name" value="Galactose-bd-like_sf"/>
</dbReference>
<feature type="domain" description="Xaa-Pro dipeptidyl-peptidase C-terminal" evidence="2">
    <location>
        <begin position="320"/>
        <end position="551"/>
    </location>
</feature>
<dbReference type="OrthoDB" id="2578740at2759"/>
<gene>
    <name evidence="3" type="ORF">NECHADRAFT_77168</name>
</gene>
<accession>C7ZMX5</accession>
<dbReference type="SUPFAM" id="SSF49785">
    <property type="entry name" value="Galactose-binding domain-like"/>
    <property type="match status" value="1"/>
</dbReference>
<protein>
    <recommendedName>
        <fullName evidence="2">Xaa-Pro dipeptidyl-peptidase C-terminal domain-containing protein</fullName>
    </recommendedName>
</protein>
<dbReference type="InterPro" id="IPR013736">
    <property type="entry name" value="Xaa-Pro_dipept_C"/>
</dbReference>
<keyword evidence="4" id="KW-1185">Reference proteome</keyword>
<evidence type="ECO:0000313" key="3">
    <source>
        <dbReference type="EMBL" id="EEU34644.1"/>
    </source>
</evidence>
<dbReference type="GeneID" id="9678799"/>
<dbReference type="InterPro" id="IPR005674">
    <property type="entry name" value="CocE/Ser_esterase"/>
</dbReference>
<dbReference type="Proteomes" id="UP000005206">
    <property type="component" value="Chromosome 3"/>
</dbReference>
<dbReference type="NCBIfam" id="TIGR00976">
    <property type="entry name" value="CocE_NonD"/>
    <property type="match status" value="1"/>
</dbReference>
<dbReference type="Gene3D" id="2.60.120.260">
    <property type="entry name" value="Galactose-binding domain-like"/>
    <property type="match status" value="1"/>
</dbReference>
<dbReference type="Pfam" id="PF02129">
    <property type="entry name" value="Peptidase_S15"/>
    <property type="match status" value="1"/>
</dbReference>
<organism evidence="3 4">
    <name type="scientific">Fusarium vanettenii (strain ATCC MYA-4622 / CBS 123669 / FGSC 9596 / NRRL 45880 / 77-13-4)</name>
    <name type="common">Fusarium solani subsp. pisi</name>
    <dbReference type="NCBI Taxonomy" id="660122"/>
    <lineage>
        <taxon>Eukaryota</taxon>
        <taxon>Fungi</taxon>
        <taxon>Dikarya</taxon>
        <taxon>Ascomycota</taxon>
        <taxon>Pezizomycotina</taxon>
        <taxon>Sordariomycetes</taxon>
        <taxon>Hypocreomycetidae</taxon>
        <taxon>Hypocreales</taxon>
        <taxon>Nectriaceae</taxon>
        <taxon>Fusarium</taxon>
        <taxon>Fusarium solani species complex</taxon>
        <taxon>Fusarium vanettenii</taxon>
    </lineage>
</organism>
<evidence type="ECO:0000313" key="4">
    <source>
        <dbReference type="Proteomes" id="UP000005206"/>
    </source>
</evidence>